<comment type="caution">
    <text evidence="2">The sequence shown here is derived from an EMBL/GenBank/DDBJ whole genome shotgun (WGS) entry which is preliminary data.</text>
</comment>
<dbReference type="EMBL" id="BAAAGX010000014">
    <property type="protein sequence ID" value="GAA0247148.1"/>
    <property type="molecule type" value="Genomic_DNA"/>
</dbReference>
<reference evidence="2 3" key="1">
    <citation type="journal article" date="2019" name="Int. J. Syst. Evol. Microbiol.">
        <title>The Global Catalogue of Microorganisms (GCM) 10K type strain sequencing project: providing services to taxonomists for standard genome sequencing and annotation.</title>
        <authorList>
            <consortium name="The Broad Institute Genomics Platform"/>
            <consortium name="The Broad Institute Genome Sequencing Center for Infectious Disease"/>
            <person name="Wu L."/>
            <person name="Ma J."/>
        </authorList>
    </citation>
    <scope>NUCLEOTIDE SEQUENCE [LARGE SCALE GENOMIC DNA]</scope>
    <source>
        <strain evidence="2 3">JCM 10425</strain>
    </source>
</reference>
<sequence length="83" mass="8579">MSGWWPRVAGGVAVLLALIGLFTGDVVAKNHERAATMYVGAFVLVVAGVVTFARPTRVAGRLVAALVVGYVIAVAATFALVRP</sequence>
<feature type="transmembrane region" description="Helical" evidence="1">
    <location>
        <begin position="34"/>
        <end position="53"/>
    </location>
</feature>
<evidence type="ECO:0000256" key="1">
    <source>
        <dbReference type="SAM" id="Phobius"/>
    </source>
</evidence>
<accession>A0ABN0UDW2</accession>
<name>A0ABN0UDW2_9ACTN</name>
<keyword evidence="1" id="KW-0472">Membrane</keyword>
<keyword evidence="3" id="KW-1185">Reference proteome</keyword>
<organism evidence="2 3">
    <name type="scientific">Cryptosporangium japonicum</name>
    <dbReference type="NCBI Taxonomy" id="80872"/>
    <lineage>
        <taxon>Bacteria</taxon>
        <taxon>Bacillati</taxon>
        <taxon>Actinomycetota</taxon>
        <taxon>Actinomycetes</taxon>
        <taxon>Cryptosporangiales</taxon>
        <taxon>Cryptosporangiaceae</taxon>
        <taxon>Cryptosporangium</taxon>
    </lineage>
</organism>
<gene>
    <name evidence="2" type="ORF">GCM10009539_35580</name>
</gene>
<dbReference type="Proteomes" id="UP001500967">
    <property type="component" value="Unassembled WGS sequence"/>
</dbReference>
<dbReference type="RefSeq" id="WP_344649940.1">
    <property type="nucleotide sequence ID" value="NZ_BAAAGX010000014.1"/>
</dbReference>
<protein>
    <submittedName>
        <fullName evidence="2">Uncharacterized protein</fullName>
    </submittedName>
</protein>
<evidence type="ECO:0000313" key="3">
    <source>
        <dbReference type="Proteomes" id="UP001500967"/>
    </source>
</evidence>
<keyword evidence="1" id="KW-1133">Transmembrane helix</keyword>
<proteinExistence type="predicted"/>
<evidence type="ECO:0000313" key="2">
    <source>
        <dbReference type="EMBL" id="GAA0247148.1"/>
    </source>
</evidence>
<keyword evidence="1" id="KW-0812">Transmembrane</keyword>
<feature type="transmembrane region" description="Helical" evidence="1">
    <location>
        <begin position="62"/>
        <end position="81"/>
    </location>
</feature>